<sequence>MKIRLEGTQNEIAAAAVLIARVLNVREVSRFYPNHGESTLGRVYLTVGSPVTRSVRAEATRLDRRQRPVRAEATRLDRPQRPALPGGESGRDGGGGA</sequence>
<accession>A0ABT1HR90</accession>
<evidence type="ECO:0000313" key="3">
    <source>
        <dbReference type="Proteomes" id="UP001205311"/>
    </source>
</evidence>
<keyword evidence="3" id="KW-1185">Reference proteome</keyword>
<feature type="region of interest" description="Disordered" evidence="1">
    <location>
        <begin position="56"/>
        <end position="97"/>
    </location>
</feature>
<dbReference type="EMBL" id="JAMTCP010000006">
    <property type="protein sequence ID" value="MCP2257960.1"/>
    <property type="molecule type" value="Genomic_DNA"/>
</dbReference>
<organism evidence="2 3">
    <name type="scientific">Streptoalloteichus tenebrarius (strain ATCC 17920 / DSM 40477 / JCM 4838 / CBS 697.72 / NBRC 16177 / NCIMB 11028 / NRRL B-12390 / A12253. 1 / ISP 5477)</name>
    <name type="common">Streptomyces tenebrarius</name>
    <dbReference type="NCBI Taxonomy" id="1933"/>
    <lineage>
        <taxon>Bacteria</taxon>
        <taxon>Bacillati</taxon>
        <taxon>Actinomycetota</taxon>
        <taxon>Actinomycetes</taxon>
        <taxon>Pseudonocardiales</taxon>
        <taxon>Pseudonocardiaceae</taxon>
        <taxon>Streptoalloteichus</taxon>
    </lineage>
</organism>
<reference evidence="2 3" key="1">
    <citation type="submission" date="2022-06" db="EMBL/GenBank/DDBJ databases">
        <title>Genomic Encyclopedia of Archaeal and Bacterial Type Strains, Phase II (KMG-II): from individual species to whole genera.</title>
        <authorList>
            <person name="Goeker M."/>
        </authorList>
    </citation>
    <scope>NUCLEOTIDE SEQUENCE [LARGE SCALE GENOMIC DNA]</scope>
    <source>
        <strain evidence="2 3">DSM 40477</strain>
    </source>
</reference>
<name>A0ABT1HR90_STRSD</name>
<evidence type="ECO:0000256" key="1">
    <source>
        <dbReference type="SAM" id="MobiDB-lite"/>
    </source>
</evidence>
<feature type="compositionally biased region" description="Basic and acidic residues" evidence="1">
    <location>
        <begin position="56"/>
        <end position="80"/>
    </location>
</feature>
<dbReference type="RefSeq" id="WP_253668901.1">
    <property type="nucleotide sequence ID" value="NZ_JAMTCP010000006.1"/>
</dbReference>
<comment type="caution">
    <text evidence="2">The sequence shown here is derived from an EMBL/GenBank/DDBJ whole genome shotgun (WGS) entry which is preliminary data.</text>
</comment>
<protein>
    <submittedName>
        <fullName evidence="2">Uncharacterized protein</fullName>
    </submittedName>
</protein>
<dbReference type="Proteomes" id="UP001205311">
    <property type="component" value="Unassembled WGS sequence"/>
</dbReference>
<evidence type="ECO:0000313" key="2">
    <source>
        <dbReference type="EMBL" id="MCP2257960.1"/>
    </source>
</evidence>
<proteinExistence type="predicted"/>
<gene>
    <name evidence="2" type="ORF">LX15_001647</name>
</gene>